<proteinExistence type="predicted"/>
<gene>
    <name evidence="1" type="ORF">DARMORV10_A06P00820.1</name>
</gene>
<dbReference type="Proteomes" id="UP001295469">
    <property type="component" value="Chromosome A06"/>
</dbReference>
<reference evidence="1" key="1">
    <citation type="submission" date="2021-01" db="EMBL/GenBank/DDBJ databases">
        <authorList>
            <consortium name="Genoscope - CEA"/>
            <person name="William W."/>
        </authorList>
    </citation>
    <scope>NUCLEOTIDE SEQUENCE</scope>
</reference>
<protein>
    <submittedName>
        <fullName evidence="1">(rape) hypothetical protein</fullName>
    </submittedName>
</protein>
<dbReference type="AlphaFoldDB" id="A0A816RX75"/>
<evidence type="ECO:0000313" key="1">
    <source>
        <dbReference type="EMBL" id="CAF2080934.1"/>
    </source>
</evidence>
<accession>A0A816RX75</accession>
<name>A0A816RX75_BRANA</name>
<dbReference type="EMBL" id="HG994360">
    <property type="protein sequence ID" value="CAF2080934.1"/>
    <property type="molecule type" value="Genomic_DNA"/>
</dbReference>
<organism evidence="1">
    <name type="scientific">Brassica napus</name>
    <name type="common">Rape</name>
    <dbReference type="NCBI Taxonomy" id="3708"/>
    <lineage>
        <taxon>Eukaryota</taxon>
        <taxon>Viridiplantae</taxon>
        <taxon>Streptophyta</taxon>
        <taxon>Embryophyta</taxon>
        <taxon>Tracheophyta</taxon>
        <taxon>Spermatophyta</taxon>
        <taxon>Magnoliopsida</taxon>
        <taxon>eudicotyledons</taxon>
        <taxon>Gunneridae</taxon>
        <taxon>Pentapetalae</taxon>
        <taxon>rosids</taxon>
        <taxon>malvids</taxon>
        <taxon>Brassicales</taxon>
        <taxon>Brassicaceae</taxon>
        <taxon>Brassiceae</taxon>
        <taxon>Brassica</taxon>
    </lineage>
</organism>
<sequence length="74" mass="9132">MLNPLLSSRFFNLKDQTFRFYFLASWVRERERYQEIYPPIRLEFLLSEIETRDVVMLILCKKLNIFEVLWLVSL</sequence>